<evidence type="ECO:0000256" key="1">
    <source>
        <dbReference type="SAM" id="Phobius"/>
    </source>
</evidence>
<dbReference type="EMBL" id="BK016223">
    <property type="protein sequence ID" value="DAG03107.1"/>
    <property type="molecule type" value="Genomic_DNA"/>
</dbReference>
<organism evidence="2">
    <name type="scientific">Siphoviridae sp. ctS2049</name>
    <dbReference type="NCBI Taxonomy" id="2825507"/>
    <lineage>
        <taxon>Viruses</taxon>
        <taxon>Duplodnaviria</taxon>
        <taxon>Heunggongvirae</taxon>
        <taxon>Uroviricota</taxon>
        <taxon>Caudoviricetes</taxon>
    </lineage>
</organism>
<reference evidence="2" key="1">
    <citation type="journal article" date="2021" name="Proc. Natl. Acad. Sci. U.S.A.">
        <title>A Catalog of Tens of Thousands of Viruses from Human Metagenomes Reveals Hidden Associations with Chronic Diseases.</title>
        <authorList>
            <person name="Tisza M.J."/>
            <person name="Buck C.B."/>
        </authorList>
    </citation>
    <scope>NUCLEOTIDE SEQUENCE</scope>
    <source>
        <strain evidence="2">CtS2049</strain>
    </source>
</reference>
<accession>A0A8S5V8Z0</accession>
<feature type="transmembrane region" description="Helical" evidence="1">
    <location>
        <begin position="46"/>
        <end position="67"/>
    </location>
</feature>
<evidence type="ECO:0000313" key="2">
    <source>
        <dbReference type="EMBL" id="DAG03107.1"/>
    </source>
</evidence>
<name>A0A8S5V8Z0_9CAUD</name>
<sequence>MLPQRAFKRLKPHNYRLFLAVRNYSHSFPRLSFVLFYIYSKPFLHCFEVIFCGVISFIITRVAIYVANMVNE</sequence>
<protein>
    <submittedName>
        <fullName evidence="2">Uncharacterized protein</fullName>
    </submittedName>
</protein>
<keyword evidence="1" id="KW-0812">Transmembrane</keyword>
<keyword evidence="1" id="KW-0472">Membrane</keyword>
<proteinExistence type="predicted"/>
<keyword evidence="1" id="KW-1133">Transmembrane helix</keyword>